<evidence type="ECO:0000313" key="1">
    <source>
        <dbReference type="EMBL" id="PSK40888.1"/>
    </source>
</evidence>
<reference evidence="1 2" key="1">
    <citation type="submission" date="2018-03" db="EMBL/GenBank/DDBJ databases">
        <title>Candida pseudohaemulonii genome assembly and annotation.</title>
        <authorList>
            <person name="Munoz J.F."/>
            <person name="Gade L.G."/>
            <person name="Chow N.A."/>
            <person name="Litvintseva A.P."/>
            <person name="Loparev V.N."/>
            <person name="Cuomo C.A."/>
        </authorList>
    </citation>
    <scope>NUCLEOTIDE SEQUENCE [LARGE SCALE GENOMIC DNA]</scope>
    <source>
        <strain evidence="1 2">B12108</strain>
    </source>
</reference>
<accession>A0A2P7YY40</accession>
<dbReference type="STRING" id="418784.A0A2P7YY40"/>
<keyword evidence="2" id="KW-1185">Reference proteome</keyword>
<dbReference type="VEuPathDB" id="FungiDB:C7M61_000552"/>
<dbReference type="Proteomes" id="UP000241107">
    <property type="component" value="Unassembled WGS sequence"/>
</dbReference>
<dbReference type="AlphaFoldDB" id="A0A2P7YY40"/>
<name>A0A2P7YY40_9ASCO</name>
<dbReference type="GeneID" id="36563945"/>
<organism evidence="1 2">
    <name type="scientific">Candidozyma pseudohaemuli</name>
    <dbReference type="NCBI Taxonomy" id="418784"/>
    <lineage>
        <taxon>Eukaryota</taxon>
        <taxon>Fungi</taxon>
        <taxon>Dikarya</taxon>
        <taxon>Ascomycota</taxon>
        <taxon>Saccharomycotina</taxon>
        <taxon>Pichiomycetes</taxon>
        <taxon>Metschnikowiaceae</taxon>
        <taxon>Candidozyma</taxon>
    </lineage>
</organism>
<sequence length="237" mass="27169">MSIVSHELFDTHNVLVFKIPPGEVSLSRWETKGPNVVWKGSLRLIEEEEEEEEHAEDAVSNKEPYQRLRLKLEFYNKDPSGGLLDDFTGIGQESVWAEAWFNPFRELSIDCSVANDGNETIKMTPESPKYYRAVLQLPGSGYHPFPLQKASSKQSVLQVALGMKFDDSFNAMSFSESIGIYRRRFKASQEKFIYDKHLTNLQHKIINELNISEKELREITPCSDDDDFGNFVSSSYD</sequence>
<dbReference type="EMBL" id="PYFQ01000001">
    <property type="protein sequence ID" value="PSK40888.1"/>
    <property type="molecule type" value="Genomic_DNA"/>
</dbReference>
<protein>
    <submittedName>
        <fullName evidence="1">Uncharacterized protein</fullName>
    </submittedName>
</protein>
<comment type="caution">
    <text evidence="1">The sequence shown here is derived from an EMBL/GenBank/DDBJ whole genome shotgun (WGS) entry which is preliminary data.</text>
</comment>
<gene>
    <name evidence="1" type="ORF">C7M61_000552</name>
</gene>
<evidence type="ECO:0000313" key="2">
    <source>
        <dbReference type="Proteomes" id="UP000241107"/>
    </source>
</evidence>
<dbReference type="RefSeq" id="XP_024715587.1">
    <property type="nucleotide sequence ID" value="XM_024855988.1"/>
</dbReference>
<dbReference type="OrthoDB" id="4018970at2759"/>
<proteinExistence type="predicted"/>